<dbReference type="PANTHER" id="PTHR28532:SF1">
    <property type="entry name" value="ORAL CANCER OVEREXPRESSED 1"/>
    <property type="match status" value="1"/>
</dbReference>
<feature type="region of interest" description="Disordered" evidence="2">
    <location>
        <begin position="143"/>
        <end position="187"/>
    </location>
</feature>
<dbReference type="EMBL" id="JAVRRT010000006">
    <property type="protein sequence ID" value="KAK5171220.1"/>
    <property type="molecule type" value="Genomic_DNA"/>
</dbReference>
<protein>
    <recommendedName>
        <fullName evidence="3">Essential protein Yae1 N-terminal domain-containing protein</fullName>
    </recommendedName>
</protein>
<reference evidence="4 5" key="1">
    <citation type="submission" date="2023-08" db="EMBL/GenBank/DDBJ databases">
        <title>Black Yeasts Isolated from many extreme environments.</title>
        <authorList>
            <person name="Coleine C."/>
            <person name="Stajich J.E."/>
            <person name="Selbmann L."/>
        </authorList>
    </citation>
    <scope>NUCLEOTIDE SEQUENCE [LARGE SCALE GENOMIC DNA]</scope>
    <source>
        <strain evidence="4 5">CCFEE 5935</strain>
    </source>
</reference>
<gene>
    <name evidence="4" type="ORF">LTR77_004364</name>
</gene>
<comment type="similarity">
    <text evidence="1">Belongs to the LTO1 family.</text>
</comment>
<proteinExistence type="inferred from homology"/>
<organism evidence="4 5">
    <name type="scientific">Saxophila tyrrhenica</name>
    <dbReference type="NCBI Taxonomy" id="1690608"/>
    <lineage>
        <taxon>Eukaryota</taxon>
        <taxon>Fungi</taxon>
        <taxon>Dikarya</taxon>
        <taxon>Ascomycota</taxon>
        <taxon>Pezizomycotina</taxon>
        <taxon>Dothideomycetes</taxon>
        <taxon>Dothideomycetidae</taxon>
        <taxon>Mycosphaerellales</taxon>
        <taxon>Extremaceae</taxon>
        <taxon>Saxophila</taxon>
    </lineage>
</organism>
<dbReference type="AlphaFoldDB" id="A0AAV9PFR2"/>
<evidence type="ECO:0000313" key="4">
    <source>
        <dbReference type="EMBL" id="KAK5171220.1"/>
    </source>
</evidence>
<dbReference type="GeneID" id="89925710"/>
<keyword evidence="5" id="KW-1185">Reference proteome</keyword>
<dbReference type="RefSeq" id="XP_064660248.1">
    <property type="nucleotide sequence ID" value="XM_064801618.1"/>
</dbReference>
<accession>A0AAV9PFR2</accession>
<comment type="caution">
    <text evidence="4">The sequence shown here is derived from an EMBL/GenBank/DDBJ whole genome shotgun (WGS) entry which is preliminary data.</text>
</comment>
<dbReference type="InterPro" id="IPR052436">
    <property type="entry name" value="LTO1_adapter"/>
</dbReference>
<dbReference type="Proteomes" id="UP001337655">
    <property type="component" value="Unassembled WGS sequence"/>
</dbReference>
<dbReference type="PANTHER" id="PTHR28532">
    <property type="entry name" value="GEO13458P1"/>
    <property type="match status" value="1"/>
</dbReference>
<sequence>MNDPRSQPNSSDDPFDSLLSLEQQYHTEGYQLGLSDGARAGRLEGRVFGTEKGFEKFLEMGRLAGRASIWDARLAGPVPEGGEAQGVKIHATDRVKKHVRRLKDLTDPETIATDNSEDAVSEFDDRLKDAKAKVKLISTLLGEDEDGVRKGGQTESNATSRSSKSVKGTGEMEDFVGLPNARKSKDG</sequence>
<name>A0AAV9PFR2_9PEZI</name>
<evidence type="ECO:0000256" key="2">
    <source>
        <dbReference type="SAM" id="MobiDB-lite"/>
    </source>
</evidence>
<evidence type="ECO:0000313" key="5">
    <source>
        <dbReference type="Proteomes" id="UP001337655"/>
    </source>
</evidence>
<evidence type="ECO:0000256" key="1">
    <source>
        <dbReference type="ARBA" id="ARBA00038090"/>
    </source>
</evidence>
<evidence type="ECO:0000259" key="3">
    <source>
        <dbReference type="Pfam" id="PF09811"/>
    </source>
</evidence>
<dbReference type="Pfam" id="PF09811">
    <property type="entry name" value="Yae1_N"/>
    <property type="match status" value="1"/>
</dbReference>
<feature type="domain" description="Essential protein Yae1 N-terminal" evidence="3">
    <location>
        <begin position="29"/>
        <end position="67"/>
    </location>
</feature>
<dbReference type="InterPro" id="IPR019191">
    <property type="entry name" value="Essential_protein_Yae1_N"/>
</dbReference>
<feature type="compositionally biased region" description="Polar residues" evidence="2">
    <location>
        <begin position="153"/>
        <end position="166"/>
    </location>
</feature>